<dbReference type="AlphaFoldDB" id="A0A2H0YUQ7"/>
<proteinExistence type="predicted"/>
<evidence type="ECO:0008006" key="4">
    <source>
        <dbReference type="Google" id="ProtNLM"/>
    </source>
</evidence>
<evidence type="ECO:0000313" key="2">
    <source>
        <dbReference type="EMBL" id="PIS42228.1"/>
    </source>
</evidence>
<dbReference type="Gene3D" id="2.120.10.30">
    <property type="entry name" value="TolB, C-terminal domain"/>
    <property type="match status" value="1"/>
</dbReference>
<organism evidence="2 3">
    <name type="scientific">Candidatus Kerfeldbacteria bacterium CG08_land_8_20_14_0_20_40_16</name>
    <dbReference type="NCBI Taxonomy" id="2014244"/>
    <lineage>
        <taxon>Bacteria</taxon>
        <taxon>Candidatus Kerfeldiibacteriota</taxon>
    </lineage>
</organism>
<dbReference type="EMBL" id="PEXU01000050">
    <property type="protein sequence ID" value="PIS42228.1"/>
    <property type="molecule type" value="Genomic_DNA"/>
</dbReference>
<comment type="caution">
    <text evidence="2">The sequence shown here is derived from an EMBL/GenBank/DDBJ whole genome shotgun (WGS) entry which is preliminary data.</text>
</comment>
<protein>
    <recommendedName>
        <fullName evidence="4">Dipeptidylpeptidase IV N-terminal domain-containing protein</fullName>
    </recommendedName>
</protein>
<keyword evidence="1" id="KW-0812">Transmembrane</keyword>
<name>A0A2H0YUQ7_9BACT</name>
<dbReference type="Proteomes" id="UP000231542">
    <property type="component" value="Unassembled WGS sequence"/>
</dbReference>
<evidence type="ECO:0000256" key="1">
    <source>
        <dbReference type="SAM" id="Phobius"/>
    </source>
</evidence>
<accession>A0A2H0YUQ7</accession>
<dbReference type="InterPro" id="IPR011042">
    <property type="entry name" value="6-blade_b-propeller_TolB-like"/>
</dbReference>
<keyword evidence="1" id="KW-0472">Membrane</keyword>
<reference evidence="2 3" key="1">
    <citation type="submission" date="2017-09" db="EMBL/GenBank/DDBJ databases">
        <title>Depth-based differentiation of microbial function through sediment-hosted aquifers and enrichment of novel symbionts in the deep terrestrial subsurface.</title>
        <authorList>
            <person name="Probst A.J."/>
            <person name="Ladd B."/>
            <person name="Jarett J.K."/>
            <person name="Geller-Mcgrath D.E."/>
            <person name="Sieber C.M."/>
            <person name="Emerson J.B."/>
            <person name="Anantharaman K."/>
            <person name="Thomas B.C."/>
            <person name="Malmstrom R."/>
            <person name="Stieglmeier M."/>
            <person name="Klingl A."/>
            <person name="Woyke T."/>
            <person name="Ryan C.M."/>
            <person name="Banfield J.F."/>
        </authorList>
    </citation>
    <scope>NUCLEOTIDE SEQUENCE [LARGE SCALE GENOMIC DNA]</scope>
    <source>
        <strain evidence="2">CG08_land_8_20_14_0_20_40_16</strain>
    </source>
</reference>
<feature type="transmembrane region" description="Helical" evidence="1">
    <location>
        <begin position="6"/>
        <end position="28"/>
    </location>
</feature>
<evidence type="ECO:0000313" key="3">
    <source>
        <dbReference type="Proteomes" id="UP000231542"/>
    </source>
</evidence>
<keyword evidence="1" id="KW-1133">Transmembrane helix</keyword>
<gene>
    <name evidence="2" type="ORF">COT24_04600</name>
</gene>
<sequence length="410" mass="44842">MKLSSVLRIVLLIIGFIITVIFLGYIIYSVFFRGEAKPGQQLVNVNGVLINASELPLANENVNRPIANVNEEITALPISRVARGGDTLVNDIVDISVDGVTVAGSNLRYYDKTTGQFYQISPDGKIKSLLSDEIFPEVDTIAWAPDASQVILTFPDETNILYDFNSKKQATLPKEMKEIEFSPTGSEIGFEYVTDNPDNNFLGVSKPNGSEIKAVEALGDQSANVAVNWSPSNQVLATFRKGSSGENQEIFFVGLQGENFKSLEVEGRGFEANWNQSGDKLLYSTYDSATNYNPELKFVDYGGDNTGRNVVNTGLNTWPSKCAIGTSSAYCGVPSYLEKGSGIYPEIANNIPDVFYRIDLRTGTKTKLANPVNQDGTGIYNASQVYLSPDESILYFTDTNTGKLQSVKLK</sequence>
<dbReference type="SUPFAM" id="SSF82171">
    <property type="entry name" value="DPP6 N-terminal domain-like"/>
    <property type="match status" value="1"/>
</dbReference>